<organism evidence="1 2">
    <name type="scientific">Marinomonas pollencensis</name>
    <dbReference type="NCBI Taxonomy" id="491954"/>
    <lineage>
        <taxon>Bacteria</taxon>
        <taxon>Pseudomonadati</taxon>
        <taxon>Pseudomonadota</taxon>
        <taxon>Gammaproteobacteria</taxon>
        <taxon>Oceanospirillales</taxon>
        <taxon>Oceanospirillaceae</taxon>
        <taxon>Marinomonas</taxon>
    </lineage>
</organism>
<evidence type="ECO:0000313" key="2">
    <source>
        <dbReference type="Proteomes" id="UP000256542"/>
    </source>
</evidence>
<accession>A0A3E0DN67</accession>
<reference evidence="1 2" key="1">
    <citation type="submission" date="2018-08" db="EMBL/GenBank/DDBJ databases">
        <title>Genomic Encyclopedia of Type Strains, Phase III (KMG-III): the genomes of soil and plant-associated and newly described type strains.</title>
        <authorList>
            <person name="Whitman W."/>
        </authorList>
    </citation>
    <scope>NUCLEOTIDE SEQUENCE [LARGE SCALE GENOMIC DNA]</scope>
    <source>
        <strain evidence="1 2">CECT 7375</strain>
    </source>
</reference>
<keyword evidence="2" id="KW-1185">Reference proteome</keyword>
<proteinExistence type="predicted"/>
<comment type="caution">
    <text evidence="1">The sequence shown here is derived from an EMBL/GenBank/DDBJ whole genome shotgun (WGS) entry which is preliminary data.</text>
</comment>
<gene>
    <name evidence="1" type="ORF">DFP81_104185</name>
</gene>
<name>A0A3E0DN67_9GAMM</name>
<dbReference type="Proteomes" id="UP000256542">
    <property type="component" value="Unassembled WGS sequence"/>
</dbReference>
<evidence type="ECO:0000313" key="1">
    <source>
        <dbReference type="EMBL" id="REG84306.1"/>
    </source>
</evidence>
<protein>
    <submittedName>
        <fullName evidence="1">Uncharacterized protein</fullName>
    </submittedName>
</protein>
<sequence length="50" mass="5823">MFTLDVEKDLKLALVHSTFAPLYLDIVTKERDYLGKRLAWPPQAHDDGFF</sequence>
<dbReference type="AlphaFoldDB" id="A0A3E0DN67"/>
<dbReference type="RefSeq" id="WP_245959115.1">
    <property type="nucleotide sequence ID" value="NZ_QUNG01000004.1"/>
</dbReference>
<dbReference type="EMBL" id="QUNG01000004">
    <property type="protein sequence ID" value="REG84306.1"/>
    <property type="molecule type" value="Genomic_DNA"/>
</dbReference>